<proteinExistence type="predicted"/>
<evidence type="ECO:0000313" key="1">
    <source>
        <dbReference type="EMBL" id="EUA93947.1"/>
    </source>
</evidence>
<name>A0ABN0R9T9_MYCUL</name>
<reference evidence="1 2" key="1">
    <citation type="submission" date="2014-01" db="EMBL/GenBank/DDBJ databases">
        <authorList>
            <person name="Dobos K."/>
            <person name="Lenaerts A."/>
            <person name="Ordway D."/>
            <person name="DeGroote M.A."/>
            <person name="Parker T."/>
            <person name="Sizemore C."/>
            <person name="Tallon L.J."/>
            <person name="Sadzewicz L.K."/>
            <person name="Sengamalay N."/>
            <person name="Fraser C.M."/>
            <person name="Hine E."/>
            <person name="Shefchek K.A."/>
            <person name="Das S.P."/>
            <person name="Tettelin H."/>
        </authorList>
    </citation>
    <scope>NUCLEOTIDE SEQUENCE [LARGE SCALE GENOMIC DNA]</scope>
    <source>
        <strain evidence="1 2">Harvey</strain>
    </source>
</reference>
<gene>
    <name evidence="1" type="ORF">I551_8791</name>
</gene>
<protein>
    <submittedName>
        <fullName evidence="1">Uncharacterized protein</fullName>
    </submittedName>
</protein>
<dbReference type="EMBL" id="JAOL01000030">
    <property type="protein sequence ID" value="EUA93947.1"/>
    <property type="molecule type" value="Genomic_DNA"/>
</dbReference>
<comment type="caution">
    <text evidence="1">The sequence shown here is derived from an EMBL/GenBank/DDBJ whole genome shotgun (WGS) entry which is preliminary data.</text>
</comment>
<evidence type="ECO:0000313" key="2">
    <source>
        <dbReference type="Proteomes" id="UP000020681"/>
    </source>
</evidence>
<dbReference type="Proteomes" id="UP000020681">
    <property type="component" value="Unassembled WGS sequence"/>
</dbReference>
<sequence length="37" mass="4224">MCSALHLFRTATLSTTSRWRTQLPDSNEEARMLALTN</sequence>
<keyword evidence="2" id="KW-1185">Reference proteome</keyword>
<accession>A0ABN0R9T9</accession>
<organism evidence="1 2">
    <name type="scientific">Mycobacterium ulcerans str. Harvey</name>
    <dbReference type="NCBI Taxonomy" id="1299332"/>
    <lineage>
        <taxon>Bacteria</taxon>
        <taxon>Bacillati</taxon>
        <taxon>Actinomycetota</taxon>
        <taxon>Actinomycetes</taxon>
        <taxon>Mycobacteriales</taxon>
        <taxon>Mycobacteriaceae</taxon>
        <taxon>Mycobacterium</taxon>
        <taxon>Mycobacterium ulcerans group</taxon>
    </lineage>
</organism>